<keyword evidence="11" id="KW-0378">Hydrolase</keyword>
<proteinExistence type="inferred from homology"/>
<dbReference type="InterPro" id="IPR001650">
    <property type="entry name" value="Helicase_C-like"/>
</dbReference>
<feature type="compositionally biased region" description="Polar residues" evidence="8">
    <location>
        <begin position="407"/>
        <end position="422"/>
    </location>
</feature>
<evidence type="ECO:0000256" key="7">
    <source>
        <dbReference type="ARBA" id="ARBA00034808"/>
    </source>
</evidence>
<feature type="domain" description="Helicase ATP-binding" evidence="9">
    <location>
        <begin position="28"/>
        <end position="200"/>
    </location>
</feature>
<dbReference type="Pfam" id="PF00270">
    <property type="entry name" value="DEAD"/>
    <property type="match status" value="1"/>
</dbReference>
<dbReference type="InterPro" id="IPR011545">
    <property type="entry name" value="DEAD/DEAH_box_helicase_dom"/>
</dbReference>
<dbReference type="InterPro" id="IPR014001">
    <property type="entry name" value="Helicase_ATP-bd"/>
</dbReference>
<dbReference type="Pfam" id="PF00271">
    <property type="entry name" value="Helicase_C"/>
    <property type="match status" value="1"/>
</dbReference>
<accession>A0AA39UC61</accession>
<reference evidence="11" key="1">
    <citation type="submission" date="2023-06" db="EMBL/GenBank/DDBJ databases">
        <authorList>
            <consortium name="Lawrence Berkeley National Laboratory"/>
            <person name="Ahrendt S."/>
            <person name="Sahu N."/>
            <person name="Indic B."/>
            <person name="Wong-Bajracharya J."/>
            <person name="Merenyi Z."/>
            <person name="Ke H.-M."/>
            <person name="Monk M."/>
            <person name="Kocsube S."/>
            <person name="Drula E."/>
            <person name="Lipzen A."/>
            <person name="Balint B."/>
            <person name="Henrissat B."/>
            <person name="Andreopoulos B."/>
            <person name="Martin F.M."/>
            <person name="Harder C.B."/>
            <person name="Rigling D."/>
            <person name="Ford K.L."/>
            <person name="Foster G.D."/>
            <person name="Pangilinan J."/>
            <person name="Papanicolaou A."/>
            <person name="Barry K."/>
            <person name="LaButti K."/>
            <person name="Viragh M."/>
            <person name="Koriabine M."/>
            <person name="Yan M."/>
            <person name="Riley R."/>
            <person name="Champramary S."/>
            <person name="Plett K.L."/>
            <person name="Tsai I.J."/>
            <person name="Slot J."/>
            <person name="Sipos G."/>
            <person name="Plett J."/>
            <person name="Nagy L.G."/>
            <person name="Grigoriev I.V."/>
        </authorList>
    </citation>
    <scope>NUCLEOTIDE SEQUENCE</scope>
    <source>
        <strain evidence="11">HWK02</strain>
    </source>
</reference>
<dbReference type="GO" id="GO:0005524">
    <property type="term" value="F:ATP binding"/>
    <property type="evidence" value="ECO:0007669"/>
    <property type="project" value="UniProtKB-KW"/>
</dbReference>
<feature type="compositionally biased region" description="Basic residues" evidence="8">
    <location>
        <begin position="423"/>
        <end position="433"/>
    </location>
</feature>
<evidence type="ECO:0000256" key="4">
    <source>
        <dbReference type="ARBA" id="ARBA00023125"/>
    </source>
</evidence>
<evidence type="ECO:0000259" key="9">
    <source>
        <dbReference type="PROSITE" id="PS51192"/>
    </source>
</evidence>
<dbReference type="GO" id="GO:0003677">
    <property type="term" value="F:DNA binding"/>
    <property type="evidence" value="ECO:0007669"/>
    <property type="project" value="UniProtKB-KW"/>
</dbReference>
<dbReference type="GO" id="GO:0005694">
    <property type="term" value="C:chromosome"/>
    <property type="evidence" value="ECO:0007669"/>
    <property type="project" value="TreeGrafter"/>
</dbReference>
<evidence type="ECO:0000256" key="3">
    <source>
        <dbReference type="ARBA" id="ARBA00022840"/>
    </source>
</evidence>
<protein>
    <recommendedName>
        <fullName evidence="7">DNA 3'-5' helicase</fullName>
        <ecNumber evidence="7">5.6.2.4</ecNumber>
    </recommendedName>
</protein>
<evidence type="ECO:0000256" key="8">
    <source>
        <dbReference type="SAM" id="MobiDB-lite"/>
    </source>
</evidence>
<dbReference type="GO" id="GO:0016787">
    <property type="term" value="F:hydrolase activity"/>
    <property type="evidence" value="ECO:0007669"/>
    <property type="project" value="UniProtKB-KW"/>
</dbReference>
<name>A0AA39UC61_9AGAR</name>
<dbReference type="PANTHER" id="PTHR13710">
    <property type="entry name" value="DNA HELICASE RECQ FAMILY MEMBER"/>
    <property type="match status" value="1"/>
</dbReference>
<comment type="caution">
    <text evidence="11">The sequence shown here is derived from an EMBL/GenBank/DDBJ whole genome shotgun (WGS) entry which is preliminary data.</text>
</comment>
<dbReference type="PROSITE" id="PS51192">
    <property type="entry name" value="HELICASE_ATP_BIND_1"/>
    <property type="match status" value="1"/>
</dbReference>
<dbReference type="GO" id="GO:0005737">
    <property type="term" value="C:cytoplasm"/>
    <property type="evidence" value="ECO:0007669"/>
    <property type="project" value="TreeGrafter"/>
</dbReference>
<sequence length="585" mass="66517">MPEKDEEVQFRVNAMFGCSPCLWQIEVARSVLAGKDVITVAPTGAGKSLTYWIPLAFTEKGVIMVILPLKQLGTQFSSWLNSKGLTAVSVTAENSSKELYSDMKNGQYRVIMFSPEIIEQDSRFDALIKNKVFNKSLINVVFDEAHCIKEWGSTFRNSYHKLGHLRHLMSRRVPYHLGTATLAPSAVEPLKKELRLSPDTTVLRLNTDRPNIFFRVRRMEYPINSYHDLAFLIPKDLDADGPLPLKFIVFFNSRKEAEEGAKFLRSRLPSKYRDKLKWVHSGMTDEFREDAIHALKIGEDIGACATDAVGLGIDIPDIYIMVQFRVPAIISTWIQRAGRAVRNLLLEGTAILLAEPTMFDDSKLEARAQTNQRDVGPSTLLADKENEPLRQPEQLTDGRPAKRARINNISSATKRTGKGSAQSKRKKSVPRKRLAMTDEVVALDIHGIPIKVDRAMDDFINAGNRPEKCRRRIACIHFGNVGIVPFAPNYCCPRCAPRTARHCCDVCEPQYWPVVIDEPYEKPRIPSRYNPREYKRAMPEEQLKEGLLALRRDFFEEKLPGRSLLSYWNESSTWHITDASQRLLM</sequence>
<dbReference type="SUPFAM" id="SSF52540">
    <property type="entry name" value="P-loop containing nucleoside triphosphate hydrolases"/>
    <property type="match status" value="1"/>
</dbReference>
<dbReference type="SMART" id="SM00487">
    <property type="entry name" value="DEXDc"/>
    <property type="match status" value="1"/>
</dbReference>
<evidence type="ECO:0000313" key="12">
    <source>
        <dbReference type="Proteomes" id="UP001175228"/>
    </source>
</evidence>
<dbReference type="Gene3D" id="3.40.50.300">
    <property type="entry name" value="P-loop containing nucleotide triphosphate hydrolases"/>
    <property type="match status" value="2"/>
</dbReference>
<dbReference type="InterPro" id="IPR027417">
    <property type="entry name" value="P-loop_NTPase"/>
</dbReference>
<dbReference type="Proteomes" id="UP001175228">
    <property type="component" value="Unassembled WGS sequence"/>
</dbReference>
<organism evidence="11 12">
    <name type="scientific">Armillaria luteobubalina</name>
    <dbReference type="NCBI Taxonomy" id="153913"/>
    <lineage>
        <taxon>Eukaryota</taxon>
        <taxon>Fungi</taxon>
        <taxon>Dikarya</taxon>
        <taxon>Basidiomycota</taxon>
        <taxon>Agaricomycotina</taxon>
        <taxon>Agaricomycetes</taxon>
        <taxon>Agaricomycetidae</taxon>
        <taxon>Agaricales</taxon>
        <taxon>Marasmiineae</taxon>
        <taxon>Physalacriaceae</taxon>
        <taxon>Armillaria</taxon>
    </lineage>
</organism>
<dbReference type="EC" id="5.6.2.4" evidence="7"/>
<dbReference type="GO" id="GO:0009378">
    <property type="term" value="F:four-way junction helicase activity"/>
    <property type="evidence" value="ECO:0007669"/>
    <property type="project" value="TreeGrafter"/>
</dbReference>
<dbReference type="SMART" id="SM00490">
    <property type="entry name" value="HELICc"/>
    <property type="match status" value="1"/>
</dbReference>
<keyword evidence="4" id="KW-0238">DNA-binding</keyword>
<dbReference type="PANTHER" id="PTHR13710:SF105">
    <property type="entry name" value="ATP-DEPENDENT DNA HELICASE Q1"/>
    <property type="match status" value="1"/>
</dbReference>
<feature type="domain" description="Helicase C-terminal" evidence="10">
    <location>
        <begin position="236"/>
        <end position="387"/>
    </location>
</feature>
<dbReference type="GO" id="GO:0000724">
    <property type="term" value="P:double-strand break repair via homologous recombination"/>
    <property type="evidence" value="ECO:0007669"/>
    <property type="project" value="TreeGrafter"/>
</dbReference>
<keyword evidence="3" id="KW-0067">ATP-binding</keyword>
<comment type="catalytic activity">
    <reaction evidence="6">
        <text>Couples ATP hydrolysis with the unwinding of duplex DNA by translocating in the 3'-5' direction.</text>
        <dbReference type="EC" id="5.6.2.4"/>
    </reaction>
</comment>
<evidence type="ECO:0000313" key="11">
    <source>
        <dbReference type="EMBL" id="KAK0473325.1"/>
    </source>
</evidence>
<keyword evidence="12" id="KW-1185">Reference proteome</keyword>
<dbReference type="GO" id="GO:0043138">
    <property type="term" value="F:3'-5' DNA helicase activity"/>
    <property type="evidence" value="ECO:0007669"/>
    <property type="project" value="UniProtKB-EC"/>
</dbReference>
<evidence type="ECO:0000256" key="5">
    <source>
        <dbReference type="ARBA" id="ARBA00023235"/>
    </source>
</evidence>
<evidence type="ECO:0000256" key="1">
    <source>
        <dbReference type="ARBA" id="ARBA00005446"/>
    </source>
</evidence>
<evidence type="ECO:0000256" key="2">
    <source>
        <dbReference type="ARBA" id="ARBA00022741"/>
    </source>
</evidence>
<keyword evidence="5" id="KW-0413">Isomerase</keyword>
<evidence type="ECO:0000256" key="6">
    <source>
        <dbReference type="ARBA" id="ARBA00034617"/>
    </source>
</evidence>
<dbReference type="PROSITE" id="PS51194">
    <property type="entry name" value="HELICASE_CTER"/>
    <property type="match status" value="1"/>
</dbReference>
<gene>
    <name evidence="11" type="ORF">EDD18DRAFT_1402411</name>
</gene>
<evidence type="ECO:0000259" key="10">
    <source>
        <dbReference type="PROSITE" id="PS51194"/>
    </source>
</evidence>
<comment type="similarity">
    <text evidence="1">Belongs to the helicase family. RecQ subfamily.</text>
</comment>
<keyword evidence="2" id="KW-0547">Nucleotide-binding</keyword>
<dbReference type="EMBL" id="JAUEPU010000214">
    <property type="protein sequence ID" value="KAK0473325.1"/>
    <property type="molecule type" value="Genomic_DNA"/>
</dbReference>
<feature type="region of interest" description="Disordered" evidence="8">
    <location>
        <begin position="368"/>
        <end position="433"/>
    </location>
</feature>
<dbReference type="AlphaFoldDB" id="A0AA39UC61"/>